<dbReference type="Gene3D" id="1.20.1280.50">
    <property type="match status" value="1"/>
</dbReference>
<gene>
    <name evidence="1" type="ORF">BDP27DRAFT_412783</name>
</gene>
<dbReference type="AlphaFoldDB" id="A0A9P5Q0A3"/>
<name>A0A9P5Q0A3_9AGAR</name>
<reference evidence="1" key="1">
    <citation type="submission" date="2020-11" db="EMBL/GenBank/DDBJ databases">
        <authorList>
            <consortium name="DOE Joint Genome Institute"/>
            <person name="Ahrendt S."/>
            <person name="Riley R."/>
            <person name="Andreopoulos W."/>
            <person name="Labutti K."/>
            <person name="Pangilinan J."/>
            <person name="Ruiz-Duenas F.J."/>
            <person name="Barrasa J.M."/>
            <person name="Sanchez-Garcia M."/>
            <person name="Camarero S."/>
            <person name="Miyauchi S."/>
            <person name="Serrano A."/>
            <person name="Linde D."/>
            <person name="Babiker R."/>
            <person name="Drula E."/>
            <person name="Ayuso-Fernandez I."/>
            <person name="Pacheco R."/>
            <person name="Padilla G."/>
            <person name="Ferreira P."/>
            <person name="Barriuso J."/>
            <person name="Kellner H."/>
            <person name="Castanera R."/>
            <person name="Alfaro M."/>
            <person name="Ramirez L."/>
            <person name="Pisabarro A.G."/>
            <person name="Kuo A."/>
            <person name="Tritt A."/>
            <person name="Lipzen A."/>
            <person name="He G."/>
            <person name="Yan M."/>
            <person name="Ng V."/>
            <person name="Cullen D."/>
            <person name="Martin F."/>
            <person name="Rosso M.-N."/>
            <person name="Henrissat B."/>
            <person name="Hibbett D."/>
            <person name="Martinez A.T."/>
            <person name="Grigoriev I.V."/>
        </authorList>
    </citation>
    <scope>NUCLEOTIDE SEQUENCE</scope>
    <source>
        <strain evidence="1">AH 40177</strain>
    </source>
</reference>
<organism evidence="1 2">
    <name type="scientific">Rhodocollybia butyracea</name>
    <dbReference type="NCBI Taxonomy" id="206335"/>
    <lineage>
        <taxon>Eukaryota</taxon>
        <taxon>Fungi</taxon>
        <taxon>Dikarya</taxon>
        <taxon>Basidiomycota</taxon>
        <taxon>Agaricomycotina</taxon>
        <taxon>Agaricomycetes</taxon>
        <taxon>Agaricomycetidae</taxon>
        <taxon>Agaricales</taxon>
        <taxon>Marasmiineae</taxon>
        <taxon>Omphalotaceae</taxon>
        <taxon>Rhodocollybia</taxon>
    </lineage>
</organism>
<sequence length="183" mass="20595">MSLKHLVDILPASDSLDKLLAPYYECSAIGTLDSGVRYIQRALLGYDCSNPYASLEPNSFGRLSLTQRKDHINYLPVELLREIFMLCLSHESWTHPLNASDPPAPCPPRQLVLSNVCGYWRRVALSFPDLWSTIVIISPAPHHIPMAKLWLERSGSYPSLCISTIEAVILGRKRVLLLPLQQM</sequence>
<evidence type="ECO:0008006" key="3">
    <source>
        <dbReference type="Google" id="ProtNLM"/>
    </source>
</evidence>
<evidence type="ECO:0000313" key="1">
    <source>
        <dbReference type="EMBL" id="KAF9072433.1"/>
    </source>
</evidence>
<dbReference type="Proteomes" id="UP000772434">
    <property type="component" value="Unassembled WGS sequence"/>
</dbReference>
<dbReference type="OrthoDB" id="2269034at2759"/>
<accession>A0A9P5Q0A3</accession>
<comment type="caution">
    <text evidence="1">The sequence shown here is derived from an EMBL/GenBank/DDBJ whole genome shotgun (WGS) entry which is preliminary data.</text>
</comment>
<protein>
    <recommendedName>
        <fullName evidence="3">F-box domain-containing protein</fullName>
    </recommendedName>
</protein>
<keyword evidence="2" id="KW-1185">Reference proteome</keyword>
<proteinExistence type="predicted"/>
<evidence type="ECO:0000313" key="2">
    <source>
        <dbReference type="Proteomes" id="UP000772434"/>
    </source>
</evidence>
<dbReference type="EMBL" id="JADNRY010000024">
    <property type="protein sequence ID" value="KAF9072433.1"/>
    <property type="molecule type" value="Genomic_DNA"/>
</dbReference>